<protein>
    <submittedName>
        <fullName evidence="1">Uncharacterized protein</fullName>
    </submittedName>
</protein>
<proteinExistence type="predicted"/>
<keyword evidence="2" id="KW-1185">Reference proteome</keyword>
<accession>A0A4Y2EEM5</accession>
<organism evidence="1 2">
    <name type="scientific">Araneus ventricosus</name>
    <name type="common">Orbweaver spider</name>
    <name type="synonym">Epeira ventricosa</name>
    <dbReference type="NCBI Taxonomy" id="182803"/>
    <lineage>
        <taxon>Eukaryota</taxon>
        <taxon>Metazoa</taxon>
        <taxon>Ecdysozoa</taxon>
        <taxon>Arthropoda</taxon>
        <taxon>Chelicerata</taxon>
        <taxon>Arachnida</taxon>
        <taxon>Araneae</taxon>
        <taxon>Araneomorphae</taxon>
        <taxon>Entelegynae</taxon>
        <taxon>Araneoidea</taxon>
        <taxon>Araneidae</taxon>
        <taxon>Araneus</taxon>
    </lineage>
</organism>
<evidence type="ECO:0000313" key="1">
    <source>
        <dbReference type="EMBL" id="GBM27590.1"/>
    </source>
</evidence>
<dbReference type="EMBL" id="BGPR01000590">
    <property type="protein sequence ID" value="GBM27590.1"/>
    <property type="molecule type" value="Genomic_DNA"/>
</dbReference>
<evidence type="ECO:0000313" key="2">
    <source>
        <dbReference type="Proteomes" id="UP000499080"/>
    </source>
</evidence>
<comment type="caution">
    <text evidence="1">The sequence shown here is derived from an EMBL/GenBank/DDBJ whole genome shotgun (WGS) entry which is preliminary data.</text>
</comment>
<sequence length="107" mass="12179">MAYLIGNRPTNMADIPRKFSNPRFIDQEVKKICSQSTTARIICQENRLTEVLQHDRIIHNIKNSILILVTEYYPARICGIIAASGNFLNCNYMQIGSALFVMSTIDQ</sequence>
<name>A0A4Y2EEM5_ARAVE</name>
<gene>
    <name evidence="1" type="ORF">AVEN_35254_1</name>
</gene>
<reference evidence="1 2" key="1">
    <citation type="journal article" date="2019" name="Sci. Rep.">
        <title>Orb-weaving spider Araneus ventricosus genome elucidates the spidroin gene catalogue.</title>
        <authorList>
            <person name="Kono N."/>
            <person name="Nakamura H."/>
            <person name="Ohtoshi R."/>
            <person name="Moran D.A.P."/>
            <person name="Shinohara A."/>
            <person name="Yoshida Y."/>
            <person name="Fujiwara M."/>
            <person name="Mori M."/>
            <person name="Tomita M."/>
            <person name="Arakawa K."/>
        </authorList>
    </citation>
    <scope>NUCLEOTIDE SEQUENCE [LARGE SCALE GENOMIC DNA]</scope>
</reference>
<dbReference type="Proteomes" id="UP000499080">
    <property type="component" value="Unassembled WGS sequence"/>
</dbReference>
<dbReference type="AlphaFoldDB" id="A0A4Y2EEM5"/>